<evidence type="ECO:0000313" key="10">
    <source>
        <dbReference type="EMBL" id="KAL2524763.1"/>
    </source>
</evidence>
<evidence type="ECO:0000259" key="9">
    <source>
        <dbReference type="PROSITE" id="PS51485"/>
    </source>
</evidence>
<keyword evidence="5" id="KW-1015">Disulfide bond</keyword>
<name>A0ABD1UJV2_9LAMI</name>
<keyword evidence="11" id="KW-1185">Reference proteome</keyword>
<evidence type="ECO:0000313" key="11">
    <source>
        <dbReference type="Proteomes" id="UP001604336"/>
    </source>
</evidence>
<reference evidence="11" key="1">
    <citation type="submission" date="2024-07" db="EMBL/GenBank/DDBJ databases">
        <title>Two chromosome-level genome assemblies of Korean endemic species Abeliophyllum distichum and Forsythia ovata (Oleaceae).</title>
        <authorList>
            <person name="Jang H."/>
        </authorList>
    </citation>
    <scope>NUCLEOTIDE SEQUENCE [LARGE SCALE GENOMIC DNA]</scope>
</reference>
<evidence type="ECO:0000256" key="4">
    <source>
        <dbReference type="ARBA" id="ARBA00023136"/>
    </source>
</evidence>
<evidence type="ECO:0000256" key="7">
    <source>
        <dbReference type="ARBA" id="ARBA00023288"/>
    </source>
</evidence>
<protein>
    <submittedName>
        <fullName evidence="10">Early nodulin-like protein 7</fullName>
    </submittedName>
</protein>
<evidence type="ECO:0000256" key="6">
    <source>
        <dbReference type="ARBA" id="ARBA00023180"/>
    </source>
</evidence>
<dbReference type="InterPro" id="IPR008972">
    <property type="entry name" value="Cupredoxin"/>
</dbReference>
<comment type="caution">
    <text evidence="10">The sequence shown here is derived from an EMBL/GenBank/DDBJ whole genome shotgun (WGS) entry which is preliminary data.</text>
</comment>
<proteinExistence type="inferred from homology"/>
<keyword evidence="3" id="KW-0732">Signal</keyword>
<dbReference type="PANTHER" id="PTHR33021">
    <property type="entry name" value="BLUE COPPER PROTEIN"/>
    <property type="match status" value="1"/>
</dbReference>
<keyword evidence="7" id="KW-0449">Lipoprotein</keyword>
<gene>
    <name evidence="10" type="ORF">Adt_09817</name>
</gene>
<dbReference type="FunFam" id="2.60.40.420:FF:000010">
    <property type="entry name" value="Early nodulin-like protein 1"/>
    <property type="match status" value="1"/>
</dbReference>
<accession>A0ABD1UJV2</accession>
<dbReference type="Proteomes" id="UP001604336">
    <property type="component" value="Unassembled WGS sequence"/>
</dbReference>
<comment type="similarity">
    <text evidence="8">Belongs to the early nodulin-like (ENODL) family.</text>
</comment>
<evidence type="ECO:0000256" key="1">
    <source>
        <dbReference type="ARBA" id="ARBA00004609"/>
    </source>
</evidence>
<dbReference type="SUPFAM" id="SSF49503">
    <property type="entry name" value="Cupredoxins"/>
    <property type="match status" value="1"/>
</dbReference>
<keyword evidence="4" id="KW-0472">Membrane</keyword>
<dbReference type="InterPro" id="IPR039391">
    <property type="entry name" value="Phytocyanin-like"/>
</dbReference>
<dbReference type="Gene3D" id="2.60.40.420">
    <property type="entry name" value="Cupredoxins - blue copper proteins"/>
    <property type="match status" value="1"/>
</dbReference>
<sequence length="194" mass="22265">MSRVQINYSTGKHNLTLAVTNFAPVTAAEKLEVGGAAGWRLPGANETEMYSQWAATRRFLIGDSLRFEYKNDSVAVVDKWGYYHCNASHPISVYNTGNTIINLERPGPMYFVSGDHDHCKNGQRLLVEVNRVHQESPAPSPIFNFSLIFCFLKFGFLIYDHNYCLHHFVKARFFEDWLVLDNFNYILILHIGRT</sequence>
<dbReference type="InterPro" id="IPR003245">
    <property type="entry name" value="Phytocyanin_dom"/>
</dbReference>
<dbReference type="Pfam" id="PF02298">
    <property type="entry name" value="Cu_bind_like"/>
    <property type="match status" value="1"/>
</dbReference>
<evidence type="ECO:0000256" key="2">
    <source>
        <dbReference type="ARBA" id="ARBA00022622"/>
    </source>
</evidence>
<feature type="domain" description="Phytocyanin" evidence="9">
    <location>
        <begin position="29"/>
        <end position="131"/>
    </location>
</feature>
<evidence type="ECO:0000256" key="3">
    <source>
        <dbReference type="ARBA" id="ARBA00022729"/>
    </source>
</evidence>
<dbReference type="GO" id="GO:0098552">
    <property type="term" value="C:side of membrane"/>
    <property type="evidence" value="ECO:0007669"/>
    <property type="project" value="UniProtKB-KW"/>
</dbReference>
<keyword evidence="2" id="KW-0336">GPI-anchor</keyword>
<evidence type="ECO:0000256" key="8">
    <source>
        <dbReference type="ARBA" id="ARBA00035011"/>
    </source>
</evidence>
<dbReference type="EMBL" id="JBFOLK010000003">
    <property type="protein sequence ID" value="KAL2524763.1"/>
    <property type="molecule type" value="Genomic_DNA"/>
</dbReference>
<dbReference type="PANTHER" id="PTHR33021:SF234">
    <property type="entry name" value="EARLY NODULIN-LIKE PROTEIN 7"/>
    <property type="match status" value="1"/>
</dbReference>
<organism evidence="10 11">
    <name type="scientific">Abeliophyllum distichum</name>
    <dbReference type="NCBI Taxonomy" id="126358"/>
    <lineage>
        <taxon>Eukaryota</taxon>
        <taxon>Viridiplantae</taxon>
        <taxon>Streptophyta</taxon>
        <taxon>Embryophyta</taxon>
        <taxon>Tracheophyta</taxon>
        <taxon>Spermatophyta</taxon>
        <taxon>Magnoliopsida</taxon>
        <taxon>eudicotyledons</taxon>
        <taxon>Gunneridae</taxon>
        <taxon>Pentapetalae</taxon>
        <taxon>asterids</taxon>
        <taxon>lamiids</taxon>
        <taxon>Lamiales</taxon>
        <taxon>Oleaceae</taxon>
        <taxon>Forsythieae</taxon>
        <taxon>Abeliophyllum</taxon>
    </lineage>
</organism>
<dbReference type="PROSITE" id="PS51485">
    <property type="entry name" value="PHYTOCYANIN"/>
    <property type="match status" value="1"/>
</dbReference>
<keyword evidence="6" id="KW-0325">Glycoprotein</keyword>
<dbReference type="AlphaFoldDB" id="A0ABD1UJV2"/>
<dbReference type="GO" id="GO:0005886">
    <property type="term" value="C:plasma membrane"/>
    <property type="evidence" value="ECO:0007669"/>
    <property type="project" value="UniProtKB-SubCell"/>
</dbReference>
<evidence type="ECO:0000256" key="5">
    <source>
        <dbReference type="ARBA" id="ARBA00023157"/>
    </source>
</evidence>
<comment type="subcellular location">
    <subcellularLocation>
        <location evidence="1">Cell membrane</location>
        <topology evidence="1">Lipid-anchor</topology>
        <topology evidence="1">GPI-anchor</topology>
    </subcellularLocation>
</comment>